<evidence type="ECO:0000256" key="5">
    <source>
        <dbReference type="SAM" id="MobiDB-lite"/>
    </source>
</evidence>
<feature type="transmembrane region" description="Helical" evidence="6">
    <location>
        <begin position="305"/>
        <end position="328"/>
    </location>
</feature>
<dbReference type="InterPro" id="IPR035952">
    <property type="entry name" value="Rhomboid-like_sf"/>
</dbReference>
<comment type="caution">
    <text evidence="7">The sequence shown here is derived from an EMBL/GenBank/DDBJ whole genome shotgun (WGS) entry which is preliminary data.</text>
</comment>
<evidence type="ECO:0000256" key="2">
    <source>
        <dbReference type="ARBA" id="ARBA00022692"/>
    </source>
</evidence>
<dbReference type="SMART" id="SM01160">
    <property type="entry name" value="DUF1751"/>
    <property type="match status" value="1"/>
</dbReference>
<proteinExistence type="predicted"/>
<feature type="transmembrane region" description="Helical" evidence="6">
    <location>
        <begin position="247"/>
        <end position="265"/>
    </location>
</feature>
<keyword evidence="4 6" id="KW-0472">Membrane</keyword>
<dbReference type="FunFam" id="1.20.1540.10:FF:000004">
    <property type="entry name" value="Transmembrane protein 115"/>
    <property type="match status" value="1"/>
</dbReference>
<dbReference type="GO" id="GO:0016020">
    <property type="term" value="C:membrane"/>
    <property type="evidence" value="ECO:0007669"/>
    <property type="project" value="UniProtKB-SubCell"/>
</dbReference>
<keyword evidence="2 6" id="KW-0812">Transmembrane</keyword>
<dbReference type="InterPro" id="IPR009091">
    <property type="entry name" value="RCC1/BLIP-II"/>
</dbReference>
<feature type="region of interest" description="Disordered" evidence="5">
    <location>
        <begin position="435"/>
        <end position="483"/>
    </location>
</feature>
<dbReference type="Pfam" id="PF08551">
    <property type="entry name" value="DUF1751"/>
    <property type="match status" value="1"/>
</dbReference>
<evidence type="ECO:0000256" key="6">
    <source>
        <dbReference type="SAM" id="Phobius"/>
    </source>
</evidence>
<feature type="transmembrane region" description="Helical" evidence="6">
    <location>
        <begin position="277"/>
        <end position="299"/>
    </location>
</feature>
<dbReference type="SUPFAM" id="SSF144091">
    <property type="entry name" value="Rhomboid-like"/>
    <property type="match status" value="1"/>
</dbReference>
<evidence type="ECO:0000256" key="1">
    <source>
        <dbReference type="ARBA" id="ARBA00004141"/>
    </source>
</evidence>
<dbReference type="AlphaFoldDB" id="A0A8T2Y9E9"/>
<organism evidence="7 8">
    <name type="scientific">Populus deltoides</name>
    <name type="common">Eastern poplar</name>
    <name type="synonym">Eastern cottonwood</name>
    <dbReference type="NCBI Taxonomy" id="3696"/>
    <lineage>
        <taxon>Eukaryota</taxon>
        <taxon>Viridiplantae</taxon>
        <taxon>Streptophyta</taxon>
        <taxon>Embryophyta</taxon>
        <taxon>Tracheophyta</taxon>
        <taxon>Spermatophyta</taxon>
        <taxon>Magnoliopsida</taxon>
        <taxon>eudicotyledons</taxon>
        <taxon>Gunneridae</taxon>
        <taxon>Pentapetalae</taxon>
        <taxon>rosids</taxon>
        <taxon>fabids</taxon>
        <taxon>Malpighiales</taxon>
        <taxon>Salicaceae</taxon>
        <taxon>Saliceae</taxon>
        <taxon>Populus</taxon>
    </lineage>
</organism>
<dbReference type="PANTHER" id="PTHR13377">
    <property type="entry name" value="PLACENTAL PROTEIN 6"/>
    <property type="match status" value="1"/>
</dbReference>
<keyword evidence="8" id="KW-1185">Reference proteome</keyword>
<dbReference type="PANTHER" id="PTHR13377:SF14">
    <property type="entry name" value="RHOMBOID-LIKE PROTEIN 19"/>
    <property type="match status" value="1"/>
</dbReference>
<evidence type="ECO:0000313" key="7">
    <source>
        <dbReference type="EMBL" id="KAH8501709.1"/>
    </source>
</evidence>
<accession>A0A8T2Y9E9</accession>
<reference evidence="7" key="1">
    <citation type="journal article" date="2021" name="J. Hered.">
        <title>Genome Assembly of Salicaceae Populus deltoides (Eastern Cottonwood) I-69 Based on Nanopore Sequencing and Hi-C Technologies.</title>
        <authorList>
            <person name="Bai S."/>
            <person name="Wu H."/>
            <person name="Zhang J."/>
            <person name="Pan Z."/>
            <person name="Zhao W."/>
            <person name="Li Z."/>
            <person name="Tong C."/>
        </authorList>
    </citation>
    <scope>NUCLEOTIDE SEQUENCE</scope>
    <source>
        <tissue evidence="7">Leaf</tissue>
    </source>
</reference>
<evidence type="ECO:0000256" key="4">
    <source>
        <dbReference type="ARBA" id="ARBA00023136"/>
    </source>
</evidence>
<gene>
    <name evidence="7" type="ORF">H0E87_016478</name>
</gene>
<feature type="transmembrane region" description="Helical" evidence="6">
    <location>
        <begin position="363"/>
        <end position="381"/>
    </location>
</feature>
<protein>
    <recommendedName>
        <fullName evidence="9">Rhomboid protein</fullName>
    </recommendedName>
</protein>
<evidence type="ECO:0000313" key="8">
    <source>
        <dbReference type="Proteomes" id="UP000807159"/>
    </source>
</evidence>
<comment type="subcellular location">
    <subcellularLocation>
        <location evidence="1">Membrane</location>
        <topology evidence="1">Multi-pass membrane protein</topology>
    </subcellularLocation>
</comment>
<feature type="compositionally biased region" description="Basic and acidic residues" evidence="5">
    <location>
        <begin position="473"/>
        <end position="483"/>
    </location>
</feature>
<sequence length="483" mass="53897">MKKARTLQVIRQRGDIGKIYVDCNWLRRPAWDLLLGHVGYVNLVAGVRVTSSGYVVEIDQCQLQESKVHIPVEHQTIQKLLDGKWDEQLNMKSSNTCQSNGHLYTWGRGFAGASDANFPQLSPSSMGCTKAALGWNHCLLLSGDEKKYLCLVAITMGRVLCDLKTQMSAVKHLSDFVAQDARENKSTKGASLFTGFTKLCKGLAVVLGTGHILVQILPPAVNYLALIPARTIPFVWNLITAGYIEQSIYGVVASTLCLLIVGKLLEPVWGSKEFLKFIFIVNFLISICVFITAISLYYITRQENYLYMPISGFQGILAGFLVGIKQIIPDQELSLLRIKAKWFPSLMLLIAIAISFFTAESAAYLPTLIFGTYMSWIYLRYFQRKPETKLRGDPSDDFAFSSFFPESLRPVIDPIASIFHRMLCGRFETSTEVHDDTLGDASLPGSDPIEATRRRERGARALEERLATAPSAEELKRDASENV</sequence>
<dbReference type="Proteomes" id="UP000807159">
    <property type="component" value="Chromosome 8"/>
</dbReference>
<name>A0A8T2Y9E9_POPDE</name>
<keyword evidence="3 6" id="KW-1133">Transmembrane helix</keyword>
<dbReference type="InterPro" id="IPR013861">
    <property type="entry name" value="TMEM115/Pdh1/Rbl19"/>
</dbReference>
<evidence type="ECO:0000256" key="3">
    <source>
        <dbReference type="ARBA" id="ARBA00022989"/>
    </source>
</evidence>
<dbReference type="SUPFAM" id="SSF50985">
    <property type="entry name" value="RCC1/BLIP-II"/>
    <property type="match status" value="1"/>
</dbReference>
<feature type="compositionally biased region" description="Basic and acidic residues" evidence="5">
    <location>
        <begin position="450"/>
        <end position="466"/>
    </location>
</feature>
<dbReference type="GO" id="GO:0005794">
    <property type="term" value="C:Golgi apparatus"/>
    <property type="evidence" value="ECO:0007669"/>
    <property type="project" value="TreeGrafter"/>
</dbReference>
<dbReference type="Gene3D" id="1.20.1540.10">
    <property type="entry name" value="Rhomboid-like"/>
    <property type="match status" value="1"/>
</dbReference>
<evidence type="ECO:0008006" key="9">
    <source>
        <dbReference type="Google" id="ProtNLM"/>
    </source>
</evidence>
<feature type="transmembrane region" description="Helical" evidence="6">
    <location>
        <begin position="203"/>
        <end position="227"/>
    </location>
</feature>
<dbReference type="EMBL" id="JACEGQ020000008">
    <property type="protein sequence ID" value="KAH8501709.1"/>
    <property type="molecule type" value="Genomic_DNA"/>
</dbReference>
<dbReference type="GO" id="GO:0006890">
    <property type="term" value="P:retrograde vesicle-mediated transport, Golgi to endoplasmic reticulum"/>
    <property type="evidence" value="ECO:0007669"/>
    <property type="project" value="InterPro"/>
</dbReference>